<name>A0A2J6TB74_9HELO</name>
<dbReference type="InParanoid" id="A0A2J6TB74"/>
<keyword evidence="3" id="KW-1185">Reference proteome</keyword>
<gene>
    <name evidence="2" type="ORF">K444DRAFT_612833</name>
</gene>
<evidence type="ECO:0000313" key="3">
    <source>
        <dbReference type="Proteomes" id="UP000235371"/>
    </source>
</evidence>
<proteinExistence type="predicted"/>
<reference evidence="2 3" key="1">
    <citation type="submission" date="2016-04" db="EMBL/GenBank/DDBJ databases">
        <title>A degradative enzymes factory behind the ericoid mycorrhizal symbiosis.</title>
        <authorList>
            <consortium name="DOE Joint Genome Institute"/>
            <person name="Martino E."/>
            <person name="Morin E."/>
            <person name="Grelet G."/>
            <person name="Kuo A."/>
            <person name="Kohler A."/>
            <person name="Daghino S."/>
            <person name="Barry K."/>
            <person name="Choi C."/>
            <person name="Cichocki N."/>
            <person name="Clum A."/>
            <person name="Copeland A."/>
            <person name="Hainaut M."/>
            <person name="Haridas S."/>
            <person name="Labutti K."/>
            <person name="Lindquist E."/>
            <person name="Lipzen A."/>
            <person name="Khouja H.-R."/>
            <person name="Murat C."/>
            <person name="Ohm R."/>
            <person name="Olson A."/>
            <person name="Spatafora J."/>
            <person name="Veneault-Fourrey C."/>
            <person name="Henrissat B."/>
            <person name="Grigoriev I."/>
            <person name="Martin F."/>
            <person name="Perotto S."/>
        </authorList>
    </citation>
    <scope>NUCLEOTIDE SEQUENCE [LARGE SCALE GENOMIC DNA]</scope>
    <source>
        <strain evidence="2 3">E</strain>
    </source>
</reference>
<dbReference type="RefSeq" id="XP_024737147.1">
    <property type="nucleotide sequence ID" value="XM_024880216.1"/>
</dbReference>
<dbReference type="STRING" id="1095630.A0A2J6TB74"/>
<organism evidence="2 3">
    <name type="scientific">Hyaloscypha bicolor E</name>
    <dbReference type="NCBI Taxonomy" id="1095630"/>
    <lineage>
        <taxon>Eukaryota</taxon>
        <taxon>Fungi</taxon>
        <taxon>Dikarya</taxon>
        <taxon>Ascomycota</taxon>
        <taxon>Pezizomycotina</taxon>
        <taxon>Leotiomycetes</taxon>
        <taxon>Helotiales</taxon>
        <taxon>Hyaloscyphaceae</taxon>
        <taxon>Hyaloscypha</taxon>
        <taxon>Hyaloscypha bicolor</taxon>
    </lineage>
</organism>
<dbReference type="Proteomes" id="UP000235371">
    <property type="component" value="Unassembled WGS sequence"/>
</dbReference>
<evidence type="ECO:0000313" key="2">
    <source>
        <dbReference type="EMBL" id="PMD60243.1"/>
    </source>
</evidence>
<dbReference type="EMBL" id="KZ613791">
    <property type="protein sequence ID" value="PMD60243.1"/>
    <property type="molecule type" value="Genomic_DNA"/>
</dbReference>
<feature type="region of interest" description="Disordered" evidence="1">
    <location>
        <begin position="97"/>
        <end position="172"/>
    </location>
</feature>
<feature type="region of interest" description="Disordered" evidence="1">
    <location>
        <begin position="190"/>
        <end position="209"/>
    </location>
</feature>
<dbReference type="GeneID" id="36588293"/>
<sequence length="209" mass="23491">MEMGMGIGTTAFNIDALRLDESQTKELGKEVREFCALKSSDQPITRDMAKNLMIELCYRNGVADKYWSKHPPDIPSEETIEKTIIQMILNTSSVSNSAIGIGNQSRRPYAEEPSSSRSRRRSDKAVLSSEAQQPACQQSNHRTTIAKDGKAMVKRRAGKRPEYEPLWDSSGEVPMNHAAREVVRLRTLAAEDEEEDEGMFRLESASQIR</sequence>
<dbReference type="AlphaFoldDB" id="A0A2J6TB74"/>
<feature type="compositionally biased region" description="Polar residues" evidence="1">
    <location>
        <begin position="129"/>
        <end position="143"/>
    </location>
</feature>
<protein>
    <submittedName>
        <fullName evidence="2">Uncharacterized protein</fullName>
    </submittedName>
</protein>
<evidence type="ECO:0000256" key="1">
    <source>
        <dbReference type="SAM" id="MobiDB-lite"/>
    </source>
</evidence>
<feature type="compositionally biased region" description="Low complexity" evidence="1">
    <location>
        <begin position="105"/>
        <end position="116"/>
    </location>
</feature>
<accession>A0A2J6TB74</accession>